<dbReference type="RefSeq" id="WP_166114386.1">
    <property type="nucleotide sequence ID" value="NZ_BAABDB010000032.1"/>
</dbReference>
<gene>
    <name evidence="2" type="ORF">HNR55_001972</name>
</gene>
<feature type="compositionally biased region" description="Basic and acidic residues" evidence="1">
    <location>
        <begin position="10"/>
        <end position="43"/>
    </location>
</feature>
<name>A0A841QFN6_9PROT</name>
<feature type="region of interest" description="Disordered" evidence="1">
    <location>
        <begin position="1"/>
        <end position="52"/>
    </location>
</feature>
<evidence type="ECO:0000256" key="1">
    <source>
        <dbReference type="SAM" id="MobiDB-lite"/>
    </source>
</evidence>
<sequence length="52" mass="5762">MPDKAGPSQKEPDGKEYRWAGEVSQRLEPDTTRGGLDRQHRNEAGAPEIKAT</sequence>
<dbReference type="AlphaFoldDB" id="A0A841QFN6"/>
<evidence type="ECO:0000313" key="2">
    <source>
        <dbReference type="EMBL" id="MBB6457381.1"/>
    </source>
</evidence>
<keyword evidence="3" id="KW-1185">Reference proteome</keyword>
<comment type="caution">
    <text evidence="2">The sequence shown here is derived from an EMBL/GenBank/DDBJ whole genome shotgun (WGS) entry which is preliminary data.</text>
</comment>
<dbReference type="EMBL" id="JACHIE010000007">
    <property type="protein sequence ID" value="MBB6457381.1"/>
    <property type="molecule type" value="Genomic_DNA"/>
</dbReference>
<protein>
    <submittedName>
        <fullName evidence="2">Uncharacterized protein</fullName>
    </submittedName>
</protein>
<accession>A0A841QFN6</accession>
<reference evidence="2 3" key="1">
    <citation type="submission" date="2020-08" db="EMBL/GenBank/DDBJ databases">
        <title>Genomic Encyclopedia of Type Strains, Phase IV (KMG-IV): sequencing the most valuable type-strain genomes for metagenomic binning, comparative biology and taxonomic classification.</title>
        <authorList>
            <person name="Goeker M."/>
        </authorList>
    </citation>
    <scope>NUCLEOTIDE SEQUENCE [LARGE SCALE GENOMIC DNA]</scope>
    <source>
        <strain evidence="2 3">DSM 4491</strain>
    </source>
</reference>
<evidence type="ECO:0000313" key="3">
    <source>
        <dbReference type="Proteomes" id="UP000578000"/>
    </source>
</evidence>
<dbReference type="Proteomes" id="UP000578000">
    <property type="component" value="Unassembled WGS sequence"/>
</dbReference>
<organism evidence="2 3">
    <name type="scientific">Acetobacter lovaniensis</name>
    <dbReference type="NCBI Taxonomy" id="104100"/>
    <lineage>
        <taxon>Bacteria</taxon>
        <taxon>Pseudomonadati</taxon>
        <taxon>Pseudomonadota</taxon>
        <taxon>Alphaproteobacteria</taxon>
        <taxon>Acetobacterales</taxon>
        <taxon>Acetobacteraceae</taxon>
        <taxon>Acetobacter</taxon>
    </lineage>
</organism>
<proteinExistence type="predicted"/>